<proteinExistence type="predicted"/>
<dbReference type="EMBL" id="GBHO01017365">
    <property type="protein sequence ID" value="JAG26239.1"/>
    <property type="molecule type" value="Transcribed_RNA"/>
</dbReference>
<organism evidence="1">
    <name type="scientific">Lygus hesperus</name>
    <name type="common">Western plant bug</name>
    <dbReference type="NCBI Taxonomy" id="30085"/>
    <lineage>
        <taxon>Eukaryota</taxon>
        <taxon>Metazoa</taxon>
        <taxon>Ecdysozoa</taxon>
        <taxon>Arthropoda</taxon>
        <taxon>Hexapoda</taxon>
        <taxon>Insecta</taxon>
        <taxon>Pterygota</taxon>
        <taxon>Neoptera</taxon>
        <taxon>Paraneoptera</taxon>
        <taxon>Hemiptera</taxon>
        <taxon>Heteroptera</taxon>
        <taxon>Panheteroptera</taxon>
        <taxon>Cimicomorpha</taxon>
        <taxon>Miridae</taxon>
        <taxon>Mirini</taxon>
        <taxon>Lygus</taxon>
    </lineage>
</organism>
<dbReference type="AlphaFoldDB" id="A0A0A9Y230"/>
<feature type="non-terminal residue" evidence="1">
    <location>
        <position position="120"/>
    </location>
</feature>
<reference evidence="1" key="2">
    <citation type="submission" date="2014-07" db="EMBL/GenBank/DDBJ databases">
        <authorList>
            <person name="Hull J."/>
        </authorList>
    </citation>
    <scope>NUCLEOTIDE SEQUENCE</scope>
</reference>
<evidence type="ECO:0000313" key="1">
    <source>
        <dbReference type="EMBL" id="JAG26239.1"/>
    </source>
</evidence>
<name>A0A0A9Y230_LYGHE</name>
<gene>
    <name evidence="1" type="primary">tgt_0</name>
    <name evidence="1" type="ORF">CM83_47950</name>
</gene>
<accession>A0A0A9Y230</accession>
<protein>
    <submittedName>
        <fullName evidence="1">Queuine tRNA-ribosyltransferase</fullName>
    </submittedName>
</protein>
<dbReference type="GO" id="GO:0016740">
    <property type="term" value="F:transferase activity"/>
    <property type="evidence" value="ECO:0007669"/>
    <property type="project" value="UniProtKB-KW"/>
</dbReference>
<keyword evidence="1" id="KW-0808">Transferase</keyword>
<reference evidence="1" key="1">
    <citation type="journal article" date="2014" name="PLoS ONE">
        <title>Transcriptome-Based Identification of ABC Transporters in the Western Tarnished Plant Bug Lygus hesperus.</title>
        <authorList>
            <person name="Hull J.J."/>
            <person name="Chaney K."/>
            <person name="Geib S.M."/>
            <person name="Fabrick J.A."/>
            <person name="Brent C.S."/>
            <person name="Walsh D."/>
            <person name="Lavine L.C."/>
        </authorList>
    </citation>
    <scope>NUCLEOTIDE SEQUENCE</scope>
</reference>
<sequence>MKPGKGTKEDTFFSLDDLKRSDVKEHILFLPAMNGCDSTWAFFRQGKMKFVKTLEQSPKLQEAAKFFKAKNSTHEEIAAAGEQFLPAVYSPKSRGNSLNDLRFSTFTRTLTKTAFDLGSL</sequence>